<feature type="domain" description="SLH" evidence="2">
    <location>
        <begin position="68"/>
        <end position="131"/>
    </location>
</feature>
<sequence length="509" mass="56243">MLLSLVPSASAATFKDAGTFSKEIDYLTDAGIIMGFPDGTFRPDLPIKRVDAVRMIMRELQEPLGDAPNPNFKDMSVGSKGYDEVAKAVELGIISGKPGNVFDPNGNLTRAEMATVLVRTYHLTGIYPKGFTDVSLNYWGSPYISALAANNITIGYKDGTFKPTLTISRAHFAAFMTRIIEPSFQPSNPEVADTYLEALFDMDIIDYKMHPTEPIIFVLDGATNDVSAINYETFDVVSSDELALPAERMAYANGKIYVTQHKKPHSPYWWDEDQEGAFTVVNASTLKIEKTIQIALDPYDIEADDKGVVYISSGSGQHTRVESYNSSTGAVLSSQRINDQNLIELNEAQTKLYSITTLVSPRDLSVYSITDGVLGPEKDSPYHGEYDLGKDLTLSPDGKYIFNSTGRFFRSAASVTSDMTYVGKLDRAYSSIAFDVNYGELYTANSQKFIQAYDYQTMEASGQFTTYGNVKKMFYDPNSNTLLAFTAVQLGKSTVPFTGLEVIYFDTEE</sequence>
<comment type="caution">
    <text evidence="3">The sequence shown here is derived from an EMBL/GenBank/DDBJ whole genome shotgun (WGS) entry which is preliminary data.</text>
</comment>
<proteinExistence type="predicted"/>
<name>A0ABX4E835_9BACI</name>
<dbReference type="PANTHER" id="PTHR43308">
    <property type="entry name" value="OUTER MEMBRANE PROTEIN ALPHA-RELATED"/>
    <property type="match status" value="1"/>
</dbReference>
<dbReference type="InterPro" id="IPR011044">
    <property type="entry name" value="Quino_amine_DH_bsu"/>
</dbReference>
<keyword evidence="4" id="KW-1185">Reference proteome</keyword>
<evidence type="ECO:0000313" key="3">
    <source>
        <dbReference type="EMBL" id="OXS77481.1"/>
    </source>
</evidence>
<gene>
    <name evidence="3" type="ORF">B1B05_11635</name>
</gene>
<keyword evidence="1" id="KW-0732">Signal</keyword>
<feature type="domain" description="SLH" evidence="2">
    <location>
        <begin position="132"/>
        <end position="190"/>
    </location>
</feature>
<dbReference type="PANTHER" id="PTHR43308:SF5">
    <property type="entry name" value="S-LAYER PROTEIN _ PEPTIDOGLYCAN ENDO-BETA-N-ACETYLGLUCOSAMINIDASE"/>
    <property type="match status" value="1"/>
</dbReference>
<dbReference type="InterPro" id="IPR001119">
    <property type="entry name" value="SLH_dom"/>
</dbReference>
<evidence type="ECO:0000313" key="4">
    <source>
        <dbReference type="Proteomes" id="UP000215545"/>
    </source>
</evidence>
<dbReference type="SUPFAM" id="SSF50969">
    <property type="entry name" value="YVTN repeat-like/Quinoprotein amine dehydrogenase"/>
    <property type="match status" value="1"/>
</dbReference>
<dbReference type="Gene3D" id="2.130.10.10">
    <property type="entry name" value="YVTN repeat-like/Quinoprotein amine dehydrogenase"/>
    <property type="match status" value="1"/>
</dbReference>
<accession>A0ABX4E835</accession>
<dbReference type="PROSITE" id="PS51272">
    <property type="entry name" value="SLH"/>
    <property type="match status" value="3"/>
</dbReference>
<dbReference type="InterPro" id="IPR015943">
    <property type="entry name" value="WD40/YVTN_repeat-like_dom_sf"/>
</dbReference>
<evidence type="ECO:0000256" key="1">
    <source>
        <dbReference type="ARBA" id="ARBA00022729"/>
    </source>
</evidence>
<dbReference type="InterPro" id="IPR051465">
    <property type="entry name" value="Cell_Envelope_Struct_Comp"/>
</dbReference>
<dbReference type="EMBL" id="MWSK01000005">
    <property type="protein sequence ID" value="OXS77481.1"/>
    <property type="molecule type" value="Genomic_DNA"/>
</dbReference>
<dbReference type="Pfam" id="PF00395">
    <property type="entry name" value="SLH"/>
    <property type="match status" value="3"/>
</dbReference>
<organism evidence="3 4">
    <name type="scientific">Domibacillus enclensis</name>
    <dbReference type="NCBI Taxonomy" id="1017273"/>
    <lineage>
        <taxon>Bacteria</taxon>
        <taxon>Bacillati</taxon>
        <taxon>Bacillota</taxon>
        <taxon>Bacilli</taxon>
        <taxon>Bacillales</taxon>
        <taxon>Bacillaceae</taxon>
        <taxon>Domibacillus</taxon>
    </lineage>
</organism>
<feature type="domain" description="SLH" evidence="2">
    <location>
        <begin position="7"/>
        <end position="67"/>
    </location>
</feature>
<reference evidence="4" key="1">
    <citation type="submission" date="2017-03" db="EMBL/GenBank/DDBJ databases">
        <title>Bacillus sp. V-88(T) DSM27956, whole genome shotgun sequencing project.</title>
        <authorList>
            <person name="Dastager S.G."/>
            <person name="Neurgaonkar P.S."/>
            <person name="Dharne M.S."/>
        </authorList>
    </citation>
    <scope>NUCLEOTIDE SEQUENCE [LARGE SCALE GENOMIC DNA]</scope>
    <source>
        <strain evidence="4">DSM 25145</strain>
    </source>
</reference>
<protein>
    <recommendedName>
        <fullName evidence="2">SLH domain-containing protein</fullName>
    </recommendedName>
</protein>
<evidence type="ECO:0000259" key="2">
    <source>
        <dbReference type="PROSITE" id="PS51272"/>
    </source>
</evidence>
<dbReference type="Proteomes" id="UP000215545">
    <property type="component" value="Unassembled WGS sequence"/>
</dbReference>